<keyword evidence="3" id="KW-1185">Reference proteome</keyword>
<keyword evidence="1" id="KW-1133">Transmembrane helix</keyword>
<comment type="caution">
    <text evidence="2">The sequence shown here is derived from an EMBL/GenBank/DDBJ whole genome shotgun (WGS) entry which is preliminary data.</text>
</comment>
<dbReference type="RefSeq" id="WP_200268348.1">
    <property type="nucleotide sequence ID" value="NZ_JAENHN010000027.1"/>
</dbReference>
<accession>A0ABS1EN31</accession>
<dbReference type="Proteomes" id="UP000596739">
    <property type="component" value="Unassembled WGS sequence"/>
</dbReference>
<keyword evidence="1" id="KW-0472">Membrane</keyword>
<reference evidence="3" key="1">
    <citation type="submission" date="2021-01" db="EMBL/GenBank/DDBJ databases">
        <title>Genome public.</title>
        <authorList>
            <person name="Liu C."/>
            <person name="Sun Q."/>
        </authorList>
    </citation>
    <scope>NUCLEOTIDE SEQUENCE [LARGE SCALE GENOMIC DNA]</scope>
    <source>
        <strain evidence="3">YIM B02505</strain>
    </source>
</reference>
<sequence length="90" mass="9829">MKKGIMTLLPIISIILLILDLVGFIDSNIALSVAVSLCGVSSILNGYTLYVKKKKKESIPLVLAGVFIIIVSILTLFLRNIETIICNLVR</sequence>
<organism evidence="2 3">
    <name type="scientific">Clostridium yunnanense</name>
    <dbReference type="NCBI Taxonomy" id="2800325"/>
    <lineage>
        <taxon>Bacteria</taxon>
        <taxon>Bacillati</taxon>
        <taxon>Bacillota</taxon>
        <taxon>Clostridia</taxon>
        <taxon>Eubacteriales</taxon>
        <taxon>Clostridiaceae</taxon>
        <taxon>Clostridium</taxon>
    </lineage>
</organism>
<gene>
    <name evidence="2" type="ORF">JHL18_09050</name>
</gene>
<feature type="transmembrane region" description="Helical" evidence="1">
    <location>
        <begin position="7"/>
        <end position="25"/>
    </location>
</feature>
<feature type="transmembrane region" description="Helical" evidence="1">
    <location>
        <begin position="58"/>
        <end position="78"/>
    </location>
</feature>
<protein>
    <submittedName>
        <fullName evidence="2">Uncharacterized protein</fullName>
    </submittedName>
</protein>
<keyword evidence="1" id="KW-0812">Transmembrane</keyword>
<evidence type="ECO:0000256" key="1">
    <source>
        <dbReference type="SAM" id="Phobius"/>
    </source>
</evidence>
<feature type="transmembrane region" description="Helical" evidence="1">
    <location>
        <begin position="31"/>
        <end position="51"/>
    </location>
</feature>
<name>A0ABS1EN31_9CLOT</name>
<dbReference type="EMBL" id="JAENHN010000027">
    <property type="protein sequence ID" value="MBK1810782.1"/>
    <property type="molecule type" value="Genomic_DNA"/>
</dbReference>
<evidence type="ECO:0000313" key="2">
    <source>
        <dbReference type="EMBL" id="MBK1810782.1"/>
    </source>
</evidence>
<evidence type="ECO:0000313" key="3">
    <source>
        <dbReference type="Proteomes" id="UP000596739"/>
    </source>
</evidence>
<proteinExistence type="predicted"/>